<comment type="caution">
    <text evidence="10">The sequence shown here is derived from an EMBL/GenBank/DDBJ whole genome shotgun (WGS) entry which is preliminary data.</text>
</comment>
<dbReference type="InterPro" id="IPR006104">
    <property type="entry name" value="Glyco_hydro_2_N"/>
</dbReference>
<dbReference type="PRINTS" id="PR00132">
    <property type="entry name" value="GLHYDRLASE2"/>
</dbReference>
<evidence type="ECO:0000256" key="2">
    <source>
        <dbReference type="ARBA" id="ARBA00007401"/>
    </source>
</evidence>
<dbReference type="SUPFAM" id="SSF74650">
    <property type="entry name" value="Galactose mutarotase-like"/>
    <property type="match status" value="1"/>
</dbReference>
<dbReference type="SUPFAM" id="SSF49303">
    <property type="entry name" value="beta-Galactosidase/glucuronidase domain"/>
    <property type="match status" value="2"/>
</dbReference>
<evidence type="ECO:0000313" key="11">
    <source>
        <dbReference type="Proteomes" id="UP001597036"/>
    </source>
</evidence>
<dbReference type="PANTHER" id="PTHR46323">
    <property type="entry name" value="BETA-GALACTOSIDASE"/>
    <property type="match status" value="1"/>
</dbReference>
<dbReference type="Gene3D" id="2.60.40.10">
    <property type="entry name" value="Immunoglobulins"/>
    <property type="match status" value="2"/>
</dbReference>
<keyword evidence="5 7" id="KW-0326">Glycosidase</keyword>
<dbReference type="SUPFAM" id="SSF51445">
    <property type="entry name" value="(Trans)glycosidases"/>
    <property type="match status" value="1"/>
</dbReference>
<dbReference type="InterPro" id="IPR036156">
    <property type="entry name" value="Beta-gal/glucu_dom_sf"/>
</dbReference>
<comment type="similarity">
    <text evidence="2 7">Belongs to the glycosyl hydrolase 2 family.</text>
</comment>
<dbReference type="Pfam" id="PF02837">
    <property type="entry name" value="Glyco_hydro_2_N"/>
    <property type="match status" value="1"/>
</dbReference>
<evidence type="ECO:0000256" key="6">
    <source>
        <dbReference type="ARBA" id="ARBA00032230"/>
    </source>
</evidence>
<feature type="domain" description="Beta galactosidase small chain/" evidence="9">
    <location>
        <begin position="811"/>
        <end position="1091"/>
    </location>
</feature>
<keyword evidence="11" id="KW-1185">Reference proteome</keyword>
<feature type="compositionally biased region" description="Low complexity" evidence="8">
    <location>
        <begin position="1"/>
        <end position="19"/>
    </location>
</feature>
<dbReference type="InterPro" id="IPR011013">
    <property type="entry name" value="Gal_mutarotase_sf_dom"/>
</dbReference>
<evidence type="ECO:0000256" key="5">
    <source>
        <dbReference type="ARBA" id="ARBA00023295"/>
    </source>
</evidence>
<proteinExistence type="inferred from homology"/>
<dbReference type="InterPro" id="IPR014718">
    <property type="entry name" value="GH-type_carb-bd"/>
</dbReference>
<dbReference type="PANTHER" id="PTHR46323:SF2">
    <property type="entry name" value="BETA-GALACTOSIDASE"/>
    <property type="match status" value="1"/>
</dbReference>
<dbReference type="RefSeq" id="WP_377939074.1">
    <property type="nucleotide sequence ID" value="NZ_JBHTHQ010000021.1"/>
</dbReference>
<dbReference type="Pfam" id="PF16353">
    <property type="entry name" value="LacZ_4"/>
    <property type="match status" value="1"/>
</dbReference>
<evidence type="ECO:0000256" key="8">
    <source>
        <dbReference type="SAM" id="MobiDB-lite"/>
    </source>
</evidence>
<comment type="catalytic activity">
    <reaction evidence="1 7">
        <text>Hydrolysis of terminal non-reducing beta-D-galactose residues in beta-D-galactosides.</text>
        <dbReference type="EC" id="3.2.1.23"/>
    </reaction>
</comment>
<dbReference type="InterPro" id="IPR006102">
    <property type="entry name" value="Ig-like_GH2"/>
</dbReference>
<dbReference type="InterPro" id="IPR023230">
    <property type="entry name" value="Glyco_hydro_2_CS"/>
</dbReference>
<dbReference type="Proteomes" id="UP001597036">
    <property type="component" value="Unassembled WGS sequence"/>
</dbReference>
<dbReference type="Gene3D" id="3.20.20.80">
    <property type="entry name" value="Glycosidases"/>
    <property type="match status" value="1"/>
</dbReference>
<evidence type="ECO:0000259" key="9">
    <source>
        <dbReference type="SMART" id="SM01038"/>
    </source>
</evidence>
<evidence type="ECO:0000256" key="1">
    <source>
        <dbReference type="ARBA" id="ARBA00001412"/>
    </source>
</evidence>
<dbReference type="InterPro" id="IPR017853">
    <property type="entry name" value="GH"/>
</dbReference>
<evidence type="ECO:0000256" key="4">
    <source>
        <dbReference type="ARBA" id="ARBA00022801"/>
    </source>
</evidence>
<reference evidence="11" key="1">
    <citation type="journal article" date="2019" name="Int. J. Syst. Evol. Microbiol.">
        <title>The Global Catalogue of Microorganisms (GCM) 10K type strain sequencing project: providing services to taxonomists for standard genome sequencing and annotation.</title>
        <authorList>
            <consortium name="The Broad Institute Genomics Platform"/>
            <consortium name="The Broad Institute Genome Sequencing Center for Infectious Disease"/>
            <person name="Wu L."/>
            <person name="Ma J."/>
        </authorList>
    </citation>
    <scope>NUCLEOTIDE SEQUENCE [LARGE SCALE GENOMIC DNA]</scope>
    <source>
        <strain evidence="11">CCM 8604</strain>
    </source>
</reference>
<dbReference type="EMBL" id="JBHTHQ010000021">
    <property type="protein sequence ID" value="MFD0705385.1"/>
    <property type="molecule type" value="Genomic_DNA"/>
</dbReference>
<dbReference type="Pfam" id="PF00703">
    <property type="entry name" value="Glyco_hydro_2"/>
    <property type="match status" value="1"/>
</dbReference>
<dbReference type="SUPFAM" id="SSF49785">
    <property type="entry name" value="Galactose-binding domain-like"/>
    <property type="match status" value="1"/>
</dbReference>
<dbReference type="InterPro" id="IPR013783">
    <property type="entry name" value="Ig-like_fold"/>
</dbReference>
<dbReference type="InterPro" id="IPR006101">
    <property type="entry name" value="Glyco_hydro_2"/>
</dbReference>
<dbReference type="Pfam" id="PF02929">
    <property type="entry name" value="Bgal_small_N"/>
    <property type="match status" value="1"/>
</dbReference>
<protein>
    <recommendedName>
        <fullName evidence="3 7">Beta-galactosidase</fullName>
        <ecNumber evidence="3 7">3.2.1.23</ecNumber>
    </recommendedName>
    <alternativeName>
        <fullName evidence="6 7">Lactase</fullName>
    </alternativeName>
</protein>
<organism evidence="10 11">
    <name type="scientific">Alloscardovia venturai</name>
    <dbReference type="NCBI Taxonomy" id="1769421"/>
    <lineage>
        <taxon>Bacteria</taxon>
        <taxon>Bacillati</taxon>
        <taxon>Actinomycetota</taxon>
        <taxon>Actinomycetes</taxon>
        <taxon>Bifidobacteriales</taxon>
        <taxon>Bifidobacteriaceae</taxon>
        <taxon>Alloscardovia</taxon>
    </lineage>
</organism>
<dbReference type="SMART" id="SM01038">
    <property type="entry name" value="Bgal_small_N"/>
    <property type="match status" value="1"/>
</dbReference>
<dbReference type="InterPro" id="IPR008979">
    <property type="entry name" value="Galactose-bd-like_sf"/>
</dbReference>
<keyword evidence="4 7" id="KW-0378">Hydrolase</keyword>
<dbReference type="InterPro" id="IPR004199">
    <property type="entry name" value="B-gal_small/dom_5"/>
</dbReference>
<accession>A0ABW2Y7N7</accession>
<dbReference type="Gene3D" id="2.60.120.260">
    <property type="entry name" value="Galactose-binding domain-like"/>
    <property type="match status" value="1"/>
</dbReference>
<evidence type="ECO:0000256" key="3">
    <source>
        <dbReference type="ARBA" id="ARBA00012756"/>
    </source>
</evidence>
<evidence type="ECO:0000313" key="10">
    <source>
        <dbReference type="EMBL" id="MFD0705385.1"/>
    </source>
</evidence>
<dbReference type="Pfam" id="PF02836">
    <property type="entry name" value="Glyco_hydro_2_C"/>
    <property type="match status" value="1"/>
</dbReference>
<feature type="region of interest" description="Disordered" evidence="8">
    <location>
        <begin position="1"/>
        <end position="31"/>
    </location>
</feature>
<evidence type="ECO:0000256" key="7">
    <source>
        <dbReference type="RuleBase" id="RU361154"/>
    </source>
</evidence>
<dbReference type="Gene3D" id="2.70.98.10">
    <property type="match status" value="1"/>
</dbReference>
<dbReference type="GO" id="GO:0016787">
    <property type="term" value="F:hydrolase activity"/>
    <property type="evidence" value="ECO:0007669"/>
    <property type="project" value="UniProtKB-KW"/>
</dbReference>
<gene>
    <name evidence="10" type="ORF">ACFQY8_06470</name>
</gene>
<dbReference type="InterPro" id="IPR050347">
    <property type="entry name" value="Bact_Beta-galactosidase"/>
</dbReference>
<sequence>MEQSNTTQSTTTQSSQVSQPRLAPHIEKASHASASWLSDPEICAVNRVSAHSSHHVHEEENGSRRNLRHLLDDASGAWKASVLVHDDDLLERISAASALHRDEIINSLGSRPATVRVPGHLQTDGLLPHKYVNQQYPWDGHEEMCAPSVPSLNHVGVYVRDFSLSPREREALTSSAHAGERIHLTFDGAAIALYVWLNGTFVGYSEDSFTPAEFDVTDILNPQGTNTVTAAVYEYSTAHWLEDQDYWRLHGLFRSVHLDVIPAAHVRTMKLNADVDVASLTGDNAVTGVGRISGSIELNKHKDSDISAQLEILDDSNVQVWSFKTQCTDAHTVLELDDTVERIHPWSAEEPHLYTFRVTLSDESGTIVEISEHRIGFRHFEIDPADGVMKLNGKRIIFKGVNRHEFGANCGRALDEDAMLWDITFMKQHNINAVRTSHYPNQVRWYELCDEYGLYVIDETNLETHGTWADAFGTPTPGRAIPGSHEEWTNACIDRANSMLQRDFNHPSVLIWSLGNESYGGTVLAHMSQFFHDNDSRPVHYEGTTWDREFDYVTDIESRMYAHPDAIESYLKGTSELGEAHKPYISCEYMHAMGNSLGGMKLYTDLEKYAQYQGGFIWDYCDQALEQQLPDGTTRLTYGGDWYDRPSDYEFSGNGIVFADRTPTAKASEVKQLYANVTLAINENGATIDNRNLFISTGDYIFTARALVDGRIVWENDYHFDIPAQHSEDVSISWPNAQSYGAYDGNEIVYELSVSLTHATAWAPVGFELCFAQRSQKLSHDTASLSESTPTTSAAPTPSHAIVTEDYWNLGLKSQNTEILLSRLHGGPVSFKRLDQDDDMIIRAPKLTTWRALTDNDRGYNAGFSRAQWFTAGRFAKVTDEKFDVQHDKGALSGEYTYALATPAATRVTMCWDVTSDGRVHLTASYPGNADEPSNPLAFGLEWMLPASYTHTRFYGLGPDETYRDRNNGAKLGMWEKTIFDDVQPYLVPQETGNHEGTRFVEITNQYGHGMRISAHGGDASHAFAFSALPYSSTMLEEATHQEELPPHTHTFLRLLAGQQGVGGDDSWGSPVHKEFELDKTQPLTLDVDIELI</sequence>
<dbReference type="InterPro" id="IPR006103">
    <property type="entry name" value="Glyco_hydro_2_cat"/>
</dbReference>
<dbReference type="InterPro" id="IPR032312">
    <property type="entry name" value="LacZ_4"/>
</dbReference>
<dbReference type="EC" id="3.2.1.23" evidence="3 7"/>
<name>A0ABW2Y7N7_9BIFI</name>
<dbReference type="PROSITE" id="PS00719">
    <property type="entry name" value="GLYCOSYL_HYDROL_F2_1"/>
    <property type="match status" value="1"/>
</dbReference>